<reference evidence="2 3" key="1">
    <citation type="journal article" date="2021" name="BMC Genomics">
        <title>Datura genome reveals duplications of psychoactive alkaloid biosynthetic genes and high mutation rate following tissue culture.</title>
        <authorList>
            <person name="Rajewski A."/>
            <person name="Carter-House D."/>
            <person name="Stajich J."/>
            <person name="Litt A."/>
        </authorList>
    </citation>
    <scope>NUCLEOTIDE SEQUENCE [LARGE SCALE GENOMIC DNA]</scope>
    <source>
        <strain evidence="2">AR-01</strain>
    </source>
</reference>
<dbReference type="PROSITE" id="PS50889">
    <property type="entry name" value="S4"/>
    <property type="match status" value="1"/>
</dbReference>
<protein>
    <recommendedName>
        <fullName evidence="4">Pseudouridine synthase RsuA/RluA-like domain-containing protein</fullName>
    </recommendedName>
</protein>
<sequence length="291" mass="32773">MHLILNGIIFIQSTSCYLIVLKIQDRIVEYDNLFNNSVFGKYPSDLFGDVFLLQVRNVERAELASLPSAAVTAYFELPWPERNDGLTTMTFVRPIDAGLPAFPRPIQIELLSSWLQRIQNGQITIDGKVVTLSNTELRAGAELVYHRLPWREPDAPYLLEVLFEDEYLIAVNKPSGLQVDQKHISPSSSPRKGVHQNVPGMPALCKTKLGKSRLAAYFAEGRQLLKTSMLNLLHHLNMPYFSLHTYAAIVNITKSITTIIQYRQLTVYVQVSDTDASSCLINVIIVLKNVC</sequence>
<organism evidence="2 3">
    <name type="scientific">Datura stramonium</name>
    <name type="common">Jimsonweed</name>
    <name type="synonym">Common thornapple</name>
    <dbReference type="NCBI Taxonomy" id="4076"/>
    <lineage>
        <taxon>Eukaryota</taxon>
        <taxon>Viridiplantae</taxon>
        <taxon>Streptophyta</taxon>
        <taxon>Embryophyta</taxon>
        <taxon>Tracheophyta</taxon>
        <taxon>Spermatophyta</taxon>
        <taxon>Magnoliopsida</taxon>
        <taxon>eudicotyledons</taxon>
        <taxon>Gunneridae</taxon>
        <taxon>Pentapetalae</taxon>
        <taxon>asterids</taxon>
        <taxon>lamiids</taxon>
        <taxon>Solanales</taxon>
        <taxon>Solanaceae</taxon>
        <taxon>Solanoideae</taxon>
        <taxon>Datureae</taxon>
        <taxon>Datura</taxon>
    </lineage>
</organism>
<gene>
    <name evidence="2" type="ORF">HAX54_014081</name>
</gene>
<evidence type="ECO:0000313" key="3">
    <source>
        <dbReference type="Proteomes" id="UP000823775"/>
    </source>
</evidence>
<dbReference type="EMBL" id="JACEIK010001866">
    <property type="protein sequence ID" value="MCD7472749.1"/>
    <property type="molecule type" value="Genomic_DNA"/>
</dbReference>
<proteinExistence type="predicted"/>
<dbReference type="SUPFAM" id="SSF55174">
    <property type="entry name" value="Alpha-L RNA-binding motif"/>
    <property type="match status" value="1"/>
</dbReference>
<evidence type="ECO:0000256" key="1">
    <source>
        <dbReference type="PROSITE-ProRule" id="PRU00182"/>
    </source>
</evidence>
<dbReference type="Proteomes" id="UP000823775">
    <property type="component" value="Unassembled WGS sequence"/>
</dbReference>
<accession>A0ABS8TQA6</accession>
<comment type="caution">
    <text evidence="2">The sequence shown here is derived from an EMBL/GenBank/DDBJ whole genome shotgun (WGS) entry which is preliminary data.</text>
</comment>
<keyword evidence="3" id="KW-1185">Reference proteome</keyword>
<evidence type="ECO:0000313" key="2">
    <source>
        <dbReference type="EMBL" id="MCD7472749.1"/>
    </source>
</evidence>
<keyword evidence="1" id="KW-0694">RNA-binding</keyword>
<evidence type="ECO:0008006" key="4">
    <source>
        <dbReference type="Google" id="ProtNLM"/>
    </source>
</evidence>
<name>A0ABS8TQA6_DATST</name>